<sequence>MGEAVREMAQGAGGSVARLPGCGGVMGRPLEKAELLQGNVSRETFSSYQRKRAGRTRDALRLS</sequence>
<feature type="region of interest" description="Disordered" evidence="1">
    <location>
        <begin position="1"/>
        <end position="23"/>
    </location>
</feature>
<dbReference type="RefSeq" id="WP_092197427.1">
    <property type="nucleotide sequence ID" value="NZ_PPEL01000006.1"/>
</dbReference>
<reference evidence="2 3" key="1">
    <citation type="journal article" date="2018" name="Int. J. Syst. Evol. Microbiol.">
        <title>Rubneribacter badeniensis gen. nov., sp. nov. and Enteroscipio rubneri gen. nov., sp. nov., new members of the Eggerthellaceae isolated from human faeces.</title>
        <authorList>
            <person name="Danylec N."/>
            <person name="Gobl A."/>
            <person name="Stoll D.A."/>
            <person name="Hetzer B."/>
            <person name="Kulling S.E."/>
            <person name="Huch M."/>
        </authorList>
    </citation>
    <scope>NUCLEOTIDE SEQUENCE [LARGE SCALE GENOMIC DNA]</scope>
    <source>
        <strain evidence="2 3">ResAG-85</strain>
    </source>
</reference>
<comment type="caution">
    <text evidence="2">The sequence shown here is derived from an EMBL/GenBank/DDBJ whole genome shotgun (WGS) entry which is preliminary data.</text>
</comment>
<evidence type="ECO:0000313" key="3">
    <source>
        <dbReference type="Proteomes" id="UP000236488"/>
    </source>
</evidence>
<evidence type="ECO:0000256" key="1">
    <source>
        <dbReference type="SAM" id="MobiDB-lite"/>
    </source>
</evidence>
<accession>A0A2K2U7N4</accession>
<gene>
    <name evidence="2" type="ORF">C2L80_02675</name>
</gene>
<dbReference type="EMBL" id="PPEL01000006">
    <property type="protein sequence ID" value="PNV66208.1"/>
    <property type="molecule type" value="Genomic_DNA"/>
</dbReference>
<feature type="region of interest" description="Disordered" evidence="1">
    <location>
        <begin position="38"/>
        <end position="63"/>
    </location>
</feature>
<protein>
    <submittedName>
        <fullName evidence="2">Uncharacterized protein</fullName>
    </submittedName>
</protein>
<name>A0A2K2U7N4_9ACTN</name>
<dbReference type="AlphaFoldDB" id="A0A2K2U7N4"/>
<feature type="compositionally biased region" description="Polar residues" evidence="1">
    <location>
        <begin position="38"/>
        <end position="48"/>
    </location>
</feature>
<keyword evidence="3" id="KW-1185">Reference proteome</keyword>
<dbReference type="Proteomes" id="UP000236488">
    <property type="component" value="Unassembled WGS sequence"/>
</dbReference>
<organism evidence="2 3">
    <name type="scientific">Rubneribacter badeniensis</name>
    <dbReference type="NCBI Taxonomy" id="2070688"/>
    <lineage>
        <taxon>Bacteria</taxon>
        <taxon>Bacillati</taxon>
        <taxon>Actinomycetota</taxon>
        <taxon>Coriobacteriia</taxon>
        <taxon>Eggerthellales</taxon>
        <taxon>Eggerthellaceae</taxon>
        <taxon>Rubneribacter</taxon>
    </lineage>
</organism>
<evidence type="ECO:0000313" key="2">
    <source>
        <dbReference type="EMBL" id="PNV66208.1"/>
    </source>
</evidence>
<proteinExistence type="predicted"/>